<dbReference type="PANTHER" id="PTHR22888">
    <property type="entry name" value="CYTOCHROME C OXIDASE, SUBUNIT II"/>
    <property type="match status" value="1"/>
</dbReference>
<accession>A0A511RP16</accession>
<gene>
    <name evidence="12" type="ORF">ODE01S_21060</name>
</gene>
<keyword evidence="8" id="KW-1133">Transmembrane helix</keyword>
<keyword evidence="9" id="KW-0732">Signal</keyword>
<dbReference type="InterPro" id="IPR045187">
    <property type="entry name" value="CcO_II"/>
</dbReference>
<evidence type="ECO:0000256" key="4">
    <source>
        <dbReference type="ARBA" id="ARBA00022723"/>
    </source>
</evidence>
<comment type="subcellular location">
    <subcellularLocation>
        <location evidence="1">Membrane</location>
    </subcellularLocation>
</comment>
<dbReference type="GO" id="GO:0042773">
    <property type="term" value="P:ATP synthesis coupled electron transport"/>
    <property type="evidence" value="ECO:0007669"/>
    <property type="project" value="TreeGrafter"/>
</dbReference>
<feature type="transmembrane region" description="Helical" evidence="8">
    <location>
        <begin position="38"/>
        <end position="58"/>
    </location>
</feature>
<keyword evidence="6 8" id="KW-0472">Membrane</keyword>
<reference evidence="12 13" key="1">
    <citation type="submission" date="2019-07" db="EMBL/GenBank/DDBJ databases">
        <title>Whole genome shotgun sequence of Oceanithermus desulfurans NBRC 100063.</title>
        <authorList>
            <person name="Hosoyama A."/>
            <person name="Uohara A."/>
            <person name="Ohji S."/>
            <person name="Ichikawa N."/>
        </authorList>
    </citation>
    <scope>NUCLEOTIDE SEQUENCE [LARGE SCALE GENOMIC DNA]</scope>
    <source>
        <strain evidence="12 13">NBRC 100063</strain>
    </source>
</reference>
<keyword evidence="8" id="KW-0812">Transmembrane</keyword>
<dbReference type="PROSITE" id="PS50857">
    <property type="entry name" value="COX2_CUA"/>
    <property type="match status" value="1"/>
</dbReference>
<dbReference type="OrthoDB" id="9773456at2"/>
<dbReference type="GO" id="GO:0005507">
    <property type="term" value="F:copper ion binding"/>
    <property type="evidence" value="ECO:0007669"/>
    <property type="project" value="InterPro"/>
</dbReference>
<evidence type="ECO:0000256" key="6">
    <source>
        <dbReference type="ARBA" id="ARBA00023136"/>
    </source>
</evidence>
<dbReference type="GO" id="GO:0016020">
    <property type="term" value="C:membrane"/>
    <property type="evidence" value="ECO:0007669"/>
    <property type="project" value="UniProtKB-SubCell"/>
</dbReference>
<dbReference type="InterPro" id="IPR008972">
    <property type="entry name" value="Cupredoxin"/>
</dbReference>
<evidence type="ECO:0000256" key="1">
    <source>
        <dbReference type="ARBA" id="ARBA00004370"/>
    </source>
</evidence>
<evidence type="ECO:0000259" key="10">
    <source>
        <dbReference type="PROSITE" id="PS50857"/>
    </source>
</evidence>
<dbReference type="SUPFAM" id="SSF46626">
    <property type="entry name" value="Cytochrome c"/>
    <property type="match status" value="1"/>
</dbReference>
<dbReference type="Proteomes" id="UP000321827">
    <property type="component" value="Unassembled WGS sequence"/>
</dbReference>
<evidence type="ECO:0000256" key="8">
    <source>
        <dbReference type="SAM" id="Phobius"/>
    </source>
</evidence>
<dbReference type="PANTHER" id="PTHR22888:SF9">
    <property type="entry name" value="CYTOCHROME C OXIDASE SUBUNIT 2"/>
    <property type="match status" value="1"/>
</dbReference>
<evidence type="ECO:0000259" key="11">
    <source>
        <dbReference type="PROSITE" id="PS51007"/>
    </source>
</evidence>
<evidence type="ECO:0000256" key="2">
    <source>
        <dbReference type="ARBA" id="ARBA00007866"/>
    </source>
</evidence>
<evidence type="ECO:0000256" key="3">
    <source>
        <dbReference type="ARBA" id="ARBA00022617"/>
    </source>
</evidence>
<protein>
    <submittedName>
        <fullName evidence="12">Cytochrome c oxidase subunit 2</fullName>
    </submittedName>
</protein>
<evidence type="ECO:0000256" key="5">
    <source>
        <dbReference type="ARBA" id="ARBA00023004"/>
    </source>
</evidence>
<dbReference type="RefSeq" id="WP_147148620.1">
    <property type="nucleotide sequence ID" value="NZ_BJXN01000018.1"/>
</dbReference>
<keyword evidence="3 7" id="KW-0349">Heme</keyword>
<dbReference type="InterPro" id="IPR036909">
    <property type="entry name" value="Cyt_c-like_dom_sf"/>
</dbReference>
<dbReference type="EMBL" id="BJXN01000018">
    <property type="protein sequence ID" value="GEM90672.1"/>
    <property type="molecule type" value="Genomic_DNA"/>
</dbReference>
<dbReference type="Gene3D" id="2.60.40.420">
    <property type="entry name" value="Cupredoxins - blue copper proteins"/>
    <property type="match status" value="1"/>
</dbReference>
<feature type="signal peptide" evidence="9">
    <location>
        <begin position="1"/>
        <end position="21"/>
    </location>
</feature>
<evidence type="ECO:0000313" key="13">
    <source>
        <dbReference type="Proteomes" id="UP000321827"/>
    </source>
</evidence>
<feature type="chain" id="PRO_5022051748" evidence="9">
    <location>
        <begin position="22"/>
        <end position="329"/>
    </location>
</feature>
<evidence type="ECO:0000256" key="7">
    <source>
        <dbReference type="PROSITE-ProRule" id="PRU00433"/>
    </source>
</evidence>
<dbReference type="AlphaFoldDB" id="A0A511RP16"/>
<dbReference type="CDD" id="cd13842">
    <property type="entry name" value="CuRO_HCO_II_like"/>
    <property type="match status" value="1"/>
</dbReference>
<comment type="similarity">
    <text evidence="2">Belongs to the cytochrome c oxidase subunit 2 family.</text>
</comment>
<feature type="domain" description="Cytochrome oxidase subunit II copper A binding" evidence="10">
    <location>
        <begin position="102"/>
        <end position="214"/>
    </location>
</feature>
<dbReference type="Pfam" id="PF00034">
    <property type="entry name" value="Cytochrom_C"/>
    <property type="match status" value="1"/>
</dbReference>
<organism evidence="12 13">
    <name type="scientific">Oceanithermus desulfurans NBRC 100063</name>
    <dbReference type="NCBI Taxonomy" id="1227550"/>
    <lineage>
        <taxon>Bacteria</taxon>
        <taxon>Thermotogati</taxon>
        <taxon>Deinococcota</taxon>
        <taxon>Deinococci</taxon>
        <taxon>Thermales</taxon>
        <taxon>Thermaceae</taxon>
        <taxon>Oceanithermus</taxon>
    </lineage>
</organism>
<dbReference type="GO" id="GO:0020037">
    <property type="term" value="F:heme binding"/>
    <property type="evidence" value="ECO:0007669"/>
    <property type="project" value="InterPro"/>
</dbReference>
<feature type="domain" description="Cytochrome c" evidence="11">
    <location>
        <begin position="226"/>
        <end position="317"/>
    </location>
</feature>
<evidence type="ECO:0000256" key="9">
    <source>
        <dbReference type="SAM" id="SignalP"/>
    </source>
</evidence>
<feature type="transmembrane region" description="Helical" evidence="8">
    <location>
        <begin position="70"/>
        <end position="90"/>
    </location>
</feature>
<keyword evidence="4 7" id="KW-0479">Metal-binding</keyword>
<name>A0A511RP16_9DEIN</name>
<dbReference type="InterPro" id="IPR009056">
    <property type="entry name" value="Cyt_c-like_dom"/>
</dbReference>
<dbReference type="Pfam" id="PF00116">
    <property type="entry name" value="COX2"/>
    <property type="match status" value="1"/>
</dbReference>
<sequence length="329" mass="35344">MKRTLAYGLPLLALNLARAHQATTFSDDPTGTESGRLLLWVAVFAVVSVAIILGALLYGRRRARSGGDALDAVWFAVPVILVAVVGLLGVQSMVQLFSGTGRPAFGVQVTAHRYWWDFDYAGTPVRLSNELVLPAGVTVELRFTSTDAFHALSVPEVGLRASAIPGQNTRATVRFKKPGNYPGLCTEQCGLGAKQHRMRVLVLEPEVFDRFLTAAANFTPPAPATPELRRGAELFGSLCASCHTVRGTEAAGTTGPDLTLFGNRTTLGAASLPNTPVNLRTWIRAAPDLKPDVRMPAFAQLSDEDLDALVAYLESLRVDGFDFTTLPQP</sequence>
<proteinExistence type="inferred from homology"/>
<comment type="caution">
    <text evidence="12">The sequence shown here is derived from an EMBL/GenBank/DDBJ whole genome shotgun (WGS) entry which is preliminary data.</text>
</comment>
<dbReference type="GO" id="GO:0004129">
    <property type="term" value="F:cytochrome-c oxidase activity"/>
    <property type="evidence" value="ECO:0007669"/>
    <property type="project" value="InterPro"/>
</dbReference>
<evidence type="ECO:0000313" key="12">
    <source>
        <dbReference type="EMBL" id="GEM90672.1"/>
    </source>
</evidence>
<dbReference type="InterPro" id="IPR002429">
    <property type="entry name" value="CcO_II-like_C"/>
</dbReference>
<dbReference type="SUPFAM" id="SSF49503">
    <property type="entry name" value="Cupredoxins"/>
    <property type="match status" value="1"/>
</dbReference>
<dbReference type="PROSITE" id="PS51007">
    <property type="entry name" value="CYTC"/>
    <property type="match status" value="1"/>
</dbReference>
<keyword evidence="5 7" id="KW-0408">Iron</keyword>